<dbReference type="GO" id="GO:0005789">
    <property type="term" value="C:endoplasmic reticulum membrane"/>
    <property type="evidence" value="ECO:0007669"/>
    <property type="project" value="UniProtKB-SubCell"/>
</dbReference>
<name>A0A177AEW7_9PEZI</name>
<evidence type="ECO:0000256" key="12">
    <source>
        <dbReference type="ARBA" id="ARBA00023136"/>
    </source>
</evidence>
<evidence type="ECO:0000256" key="7">
    <source>
        <dbReference type="ARBA" id="ARBA00022574"/>
    </source>
</evidence>
<dbReference type="InterPro" id="IPR009917">
    <property type="entry name" value="SRA1/Sec31"/>
</dbReference>
<dbReference type="GO" id="GO:0090110">
    <property type="term" value="P:COPII-coated vesicle cargo loading"/>
    <property type="evidence" value="ECO:0007669"/>
    <property type="project" value="TreeGrafter"/>
</dbReference>
<dbReference type="PANTHER" id="PTHR13923:SF11">
    <property type="entry name" value="SECRETORY 31, ISOFORM D"/>
    <property type="match status" value="1"/>
</dbReference>
<evidence type="ECO:0000256" key="5">
    <source>
        <dbReference type="ARBA" id="ARBA00021236"/>
    </source>
</evidence>
<evidence type="ECO:0000256" key="14">
    <source>
        <dbReference type="ARBA" id="ARBA00025471"/>
    </source>
</evidence>
<dbReference type="VEuPathDB" id="FungiDB:GMDG_07571"/>
<dbReference type="AlphaFoldDB" id="A0A177AEW7"/>
<evidence type="ECO:0000259" key="17">
    <source>
        <dbReference type="Pfam" id="PF07304"/>
    </source>
</evidence>
<evidence type="ECO:0000256" key="8">
    <source>
        <dbReference type="ARBA" id="ARBA00022737"/>
    </source>
</evidence>
<evidence type="ECO:0000256" key="6">
    <source>
        <dbReference type="ARBA" id="ARBA00022448"/>
    </source>
</evidence>
<feature type="compositionally biased region" description="Polar residues" evidence="16">
    <location>
        <begin position="857"/>
        <end position="873"/>
    </location>
</feature>
<proteinExistence type="inferred from homology"/>
<sequence length="1247" mass="134842">MVRLREIPRTAAFAWSPGTGLPILVTGTRAGAVDADFSDETKLELWDLNLDNLEQGVELQPIASISTDSRFHDIAWAPPNEDHPKGIIAGALDNGSLDLWDAQKLLEGSSDAFMSRTSTHAAAIKSLQFNPLKPDILATAGAKGELYIYDVNDMSNASKLGNPQARSDDLECIAWNRKVPHILATGSVAGFVTVWDLKTKKATLTLNNSRKAVGAIAWDPNNPTKLLTATPDDSTPVIQLWDLRNSNAPERTLQGHEQGVLSLSWCEQDSDILLSSGKDNKTLCWNPQTGELLGEFPEATNWTFQTRFSPHNPNLSATASFDGRISIQTLQNTNQLVGQGATNGLTDGEDFFNKAQTQPQGSSFTLTKAPKWSERPIGASFGFGGKLVIFSQQPTAAGGQRSSKIQLSKFSADSGVAAATEAFETSLESGDILGICKSHIELANTEEESADWEVIKALVAESPRKSVTEYLGFSETEDASTDVKDATTLDADAAKDSETTPDLTSKAKNNRLSTFFNDSPDTDDFLSDLSPMKTAKTNNPFHLLSDSDSQSDRDITRALMLGQFEHAMSICLKDDKMADAFVIANCGGKELLAKAQKAYLARAAKGPKYLRLLAAVTDKNLWDIVYNADFTNWKDSMATLCTYADPTEFPDLCEALGDRILDSGGSRRNASFCYLVGSKLDKVVGIWISELHEQKQEGLQKDGHDTNFSVHAHLLQNFIEKVTVFRKVTNFADTEQDSSDGWKLGPLYERYVEYADILASHGFLDTADKYLNLLPAQYLAGDVARNRVKQASKKATLQSQPRQQQPEVSRTVPRPQQTSSFPSQQRPVEPSRVANPYAPSPLAHAPNPYAPPAPAYGSQQAYGSNQPQGNYGSPSMPPPTCFSQDNAYGQFGAPPRNITPSQPPPSKAKEMTNWNDTPMVTKPSISRRGTPGTAPAPITSPFPNQPNLALPPSAPPFGAPPRGTPTPPPPPPKRSMAPRVASPLGAGHPPPFGQASRPSPNLNAYAPPHAQGGQGYSQAAPPPAIARGPSPYNAPPSGPPPTNRYAPAPATQKPSQQVPGQVPPPPQAGFRPPPPSNPYAPQQVPQATHNQQQFQHTQPGPAQTEPPRGTVSTSRPGTAQGQVPKPPASSSKYPTGDRSHIPAFAQDMVGILSNNMQRVASKAPPNFAAQVKDTQKRLNILFDNLNNGELVKPDTIEKLDELAQALQAKDYDTASRIQVDIQREKLDECGNWMVGVKRLINMSKVTP</sequence>
<dbReference type="eggNOG" id="KOG0307">
    <property type="taxonomic scope" value="Eukaryota"/>
</dbReference>
<dbReference type="SUPFAM" id="SSF50978">
    <property type="entry name" value="WD40 repeat-like"/>
    <property type="match status" value="1"/>
</dbReference>
<evidence type="ECO:0000256" key="3">
    <source>
        <dbReference type="ARBA" id="ARBA00009358"/>
    </source>
</evidence>
<feature type="compositionally biased region" description="Polar residues" evidence="16">
    <location>
        <begin position="1110"/>
        <end position="1121"/>
    </location>
</feature>
<comment type="subcellular location">
    <subcellularLocation>
        <location evidence="1">Cytoplasmic vesicle</location>
        <location evidence="1">COPII-coated vesicle membrane</location>
        <topology evidence="1">Peripheral membrane protein</topology>
        <orientation evidence="1">Cytoplasmic side</orientation>
    </subcellularLocation>
    <subcellularLocation>
        <location evidence="2">Endoplasmic reticulum membrane</location>
        <topology evidence="2">Peripheral membrane protein</topology>
        <orientation evidence="2">Cytoplasmic side</orientation>
    </subcellularLocation>
</comment>
<accession>A0A177AEW7</accession>
<dbReference type="SMART" id="SM00320">
    <property type="entry name" value="WD40"/>
    <property type="match status" value="6"/>
</dbReference>
<keyword evidence="7 15" id="KW-0853">WD repeat</keyword>
<keyword evidence="8" id="KW-0677">Repeat</keyword>
<dbReference type="GO" id="GO:0070971">
    <property type="term" value="C:endoplasmic reticulum exit site"/>
    <property type="evidence" value="ECO:0007669"/>
    <property type="project" value="TreeGrafter"/>
</dbReference>
<evidence type="ECO:0000256" key="16">
    <source>
        <dbReference type="SAM" id="MobiDB-lite"/>
    </source>
</evidence>
<dbReference type="RefSeq" id="XP_024325006.1">
    <property type="nucleotide sequence ID" value="XM_024467426.1"/>
</dbReference>
<keyword evidence="6" id="KW-0813">Transport</keyword>
<dbReference type="InterPro" id="IPR001680">
    <property type="entry name" value="WD40_rpt"/>
</dbReference>
<dbReference type="InterPro" id="IPR040251">
    <property type="entry name" value="SEC31-like"/>
</dbReference>
<evidence type="ECO:0000313" key="18">
    <source>
        <dbReference type="EMBL" id="OAF59723.1"/>
    </source>
</evidence>
<gene>
    <name evidence="18" type="primary">SEC31</name>
    <name evidence="18" type="ORF">VC83_03783</name>
</gene>
<dbReference type="Gene3D" id="1.20.940.10">
    <property type="entry name" value="Functional domain of the splicing factor Prp18"/>
    <property type="match status" value="1"/>
</dbReference>
<keyword evidence="13" id="KW-0968">Cytoplasmic vesicle</keyword>
<keyword evidence="12" id="KW-0472">Membrane</keyword>
<evidence type="ECO:0000256" key="2">
    <source>
        <dbReference type="ARBA" id="ARBA00004397"/>
    </source>
</evidence>
<feature type="compositionally biased region" description="Polar residues" evidence="16">
    <location>
        <begin position="793"/>
        <end position="826"/>
    </location>
</feature>
<evidence type="ECO:0000256" key="15">
    <source>
        <dbReference type="PROSITE-ProRule" id="PRU00221"/>
    </source>
</evidence>
<dbReference type="OrthoDB" id="542917at2759"/>
<dbReference type="Proteomes" id="UP000077154">
    <property type="component" value="Unassembled WGS sequence"/>
</dbReference>
<comment type="function">
    <text evidence="14">Component of the coat protein complex II (COPII) which promotes the formation of transport vesicles from the endoplasmic reticulum (ER). The coat has two main functions, the physical deformation of the endoplasmic reticulum membrane into vesicles and the selection of cargo molecules.</text>
</comment>
<dbReference type="GO" id="GO:0030127">
    <property type="term" value="C:COPII vesicle coat"/>
    <property type="evidence" value="ECO:0007669"/>
    <property type="project" value="TreeGrafter"/>
</dbReference>
<evidence type="ECO:0000256" key="1">
    <source>
        <dbReference type="ARBA" id="ARBA00004299"/>
    </source>
</evidence>
<feature type="compositionally biased region" description="Polar residues" evidence="16">
    <location>
        <begin position="1086"/>
        <end position="1101"/>
    </location>
</feature>
<evidence type="ECO:0000256" key="10">
    <source>
        <dbReference type="ARBA" id="ARBA00022892"/>
    </source>
</evidence>
<keyword evidence="10" id="KW-0931">ER-Golgi transport</keyword>
<dbReference type="FunFam" id="2.130.10.10:FF:000193">
    <property type="entry name" value="Protein transport protein SEC31, putative"/>
    <property type="match status" value="1"/>
</dbReference>
<feature type="region of interest" description="Disordered" evidence="16">
    <location>
        <begin position="790"/>
        <end position="1139"/>
    </location>
</feature>
<reference evidence="18" key="1">
    <citation type="submission" date="2016-03" db="EMBL/GenBank/DDBJ databases">
        <title>Updated assembly of Pseudogymnoascus destructans, the fungus causing white-nose syndrome of bats.</title>
        <authorList>
            <person name="Palmer J.M."/>
            <person name="Drees K.P."/>
            <person name="Foster J.T."/>
            <person name="Lindner D.L."/>
        </authorList>
    </citation>
    <scope>NUCLEOTIDE SEQUENCE [LARGE SCALE GENOMIC DNA]</scope>
    <source>
        <strain evidence="18">20631-21</strain>
    </source>
</reference>
<dbReference type="Gene3D" id="2.130.10.10">
    <property type="entry name" value="YVTN repeat-like/Quinoprotein amine dehydrogenase"/>
    <property type="match status" value="1"/>
</dbReference>
<keyword evidence="9" id="KW-0256">Endoplasmic reticulum</keyword>
<dbReference type="Pfam" id="PF00400">
    <property type="entry name" value="WD40"/>
    <property type="match status" value="1"/>
</dbReference>
<dbReference type="GO" id="GO:0007029">
    <property type="term" value="P:endoplasmic reticulum organization"/>
    <property type="evidence" value="ECO:0007669"/>
    <property type="project" value="TreeGrafter"/>
</dbReference>
<dbReference type="GO" id="GO:0015031">
    <property type="term" value="P:protein transport"/>
    <property type="evidence" value="ECO:0007669"/>
    <property type="project" value="UniProtKB-KW"/>
</dbReference>
<dbReference type="PRINTS" id="PR01217">
    <property type="entry name" value="PRICHEXTENSN"/>
</dbReference>
<feature type="compositionally biased region" description="Pro residues" evidence="16">
    <location>
        <begin position="1061"/>
        <end position="1078"/>
    </location>
</feature>
<dbReference type="Pfam" id="PF07304">
    <property type="entry name" value="SRA1"/>
    <property type="match status" value="1"/>
</dbReference>
<feature type="repeat" description="WD" evidence="15">
    <location>
        <begin position="253"/>
        <end position="295"/>
    </location>
</feature>
<comment type="similarity">
    <text evidence="3">Belongs to the WD repeat SEC31 family.</text>
</comment>
<dbReference type="PROSITE" id="PS50082">
    <property type="entry name" value="WD_REPEATS_2"/>
    <property type="match status" value="1"/>
</dbReference>
<evidence type="ECO:0000256" key="11">
    <source>
        <dbReference type="ARBA" id="ARBA00022927"/>
    </source>
</evidence>
<feature type="compositionally biased region" description="Pro residues" evidence="16">
    <location>
        <begin position="952"/>
        <end position="973"/>
    </location>
</feature>
<dbReference type="GeneID" id="36286857"/>
<dbReference type="GO" id="GO:0005198">
    <property type="term" value="F:structural molecule activity"/>
    <property type="evidence" value="ECO:0007669"/>
    <property type="project" value="TreeGrafter"/>
</dbReference>
<protein>
    <recommendedName>
        <fullName evidence="5">Protein transport protein SEC31</fullName>
    </recommendedName>
    <alternativeName>
        <fullName evidence="4">Protein transport protein sec31</fullName>
    </alternativeName>
</protein>
<dbReference type="FunFam" id="1.20.940.10:FF:000007">
    <property type="entry name" value="Protein transport protein (SEC31), putative"/>
    <property type="match status" value="1"/>
</dbReference>
<organism evidence="18">
    <name type="scientific">Pseudogymnoascus destructans</name>
    <dbReference type="NCBI Taxonomy" id="655981"/>
    <lineage>
        <taxon>Eukaryota</taxon>
        <taxon>Fungi</taxon>
        <taxon>Dikarya</taxon>
        <taxon>Ascomycota</taxon>
        <taxon>Pezizomycotina</taxon>
        <taxon>Leotiomycetes</taxon>
        <taxon>Thelebolales</taxon>
        <taxon>Thelebolaceae</taxon>
        <taxon>Pseudogymnoascus</taxon>
    </lineage>
</organism>
<feature type="compositionally biased region" description="Pro residues" evidence="16">
    <location>
        <begin position="1032"/>
        <end position="1042"/>
    </location>
</feature>
<evidence type="ECO:0000256" key="9">
    <source>
        <dbReference type="ARBA" id="ARBA00022824"/>
    </source>
</evidence>
<evidence type="ECO:0000256" key="4">
    <source>
        <dbReference type="ARBA" id="ARBA00013507"/>
    </source>
</evidence>
<evidence type="ECO:0000256" key="13">
    <source>
        <dbReference type="ARBA" id="ARBA00023329"/>
    </source>
</evidence>
<dbReference type="PANTHER" id="PTHR13923">
    <property type="entry name" value="SEC31-RELATED PROTEIN"/>
    <property type="match status" value="1"/>
</dbReference>
<feature type="domain" description="SRA1/Sec31" evidence="17">
    <location>
        <begin position="1123"/>
        <end position="1241"/>
    </location>
</feature>
<dbReference type="InterPro" id="IPR036322">
    <property type="entry name" value="WD40_repeat_dom_sf"/>
</dbReference>
<dbReference type="EMBL" id="KV441393">
    <property type="protein sequence ID" value="OAF59723.1"/>
    <property type="molecule type" value="Genomic_DNA"/>
</dbReference>
<keyword evidence="11" id="KW-0653">Protein transport</keyword>
<dbReference type="Gene3D" id="1.25.40.1030">
    <property type="match status" value="1"/>
</dbReference>
<dbReference type="InterPro" id="IPR015943">
    <property type="entry name" value="WD40/YVTN_repeat-like_dom_sf"/>
</dbReference>